<dbReference type="GO" id="GO:0030247">
    <property type="term" value="F:polysaccharide binding"/>
    <property type="evidence" value="ECO:0007669"/>
    <property type="project" value="UniProtKB-UniRule"/>
</dbReference>
<dbReference type="OrthoDB" id="33861at2"/>
<dbReference type="InterPro" id="IPR012291">
    <property type="entry name" value="CBM2_carb-bd_dom_sf"/>
</dbReference>
<feature type="active site" description="Proton donor" evidence="7">
    <location>
        <position position="395"/>
    </location>
</feature>
<dbReference type="InterPro" id="IPR012341">
    <property type="entry name" value="6hp_glycosidase-like_sf"/>
</dbReference>
<dbReference type="RefSeq" id="WP_040276459.1">
    <property type="nucleotide sequence ID" value="NZ_JROO01000048.1"/>
</dbReference>
<reference evidence="12" key="1">
    <citation type="journal article" date="2015" name="Chem. Biol.">
        <title>Structure, bioactivity, and resistance mechanism of streptomonomicin, an unusual lasso Peptide from an understudied halophilic actinomycete.</title>
        <authorList>
            <person name="Metelev M."/>
            <person name="Tietz J.I."/>
            <person name="Melby J.O."/>
            <person name="Blair P.M."/>
            <person name="Zhu L."/>
            <person name="Livnat I."/>
            <person name="Severinov K."/>
            <person name="Mitchell D.A."/>
        </authorList>
    </citation>
    <scope>NUCLEOTIDE SEQUENCE [LARGE SCALE GENOMIC DNA]</scope>
    <source>
        <strain evidence="12">YIM 90003</strain>
    </source>
</reference>
<dbReference type="Gene3D" id="1.50.10.10">
    <property type="match status" value="1"/>
</dbReference>
<accession>A0A0C2J5V8</accession>
<feature type="domain" description="CBM2" evidence="10">
    <location>
        <begin position="32"/>
        <end position="141"/>
    </location>
</feature>
<keyword evidence="12" id="KW-1185">Reference proteome</keyword>
<dbReference type="Gene3D" id="2.170.160.10">
    <property type="entry name" value="Endo-1,4-beta-glucanase f. Domain 2"/>
    <property type="match status" value="1"/>
</dbReference>
<keyword evidence="2" id="KW-0378">Hydrolase</keyword>
<name>A0A0C2J5V8_9ACTN</name>
<feature type="signal peptide" evidence="9">
    <location>
        <begin position="1"/>
        <end position="35"/>
    </location>
</feature>
<dbReference type="Pfam" id="PF17957">
    <property type="entry name" value="Big_7"/>
    <property type="match status" value="1"/>
</dbReference>
<dbReference type="InterPro" id="IPR027390">
    <property type="entry name" value="Endoglucanase_F_dom3"/>
</dbReference>
<dbReference type="SMART" id="SM00637">
    <property type="entry name" value="CBD_II"/>
    <property type="match status" value="1"/>
</dbReference>
<organism evidence="11 12">
    <name type="scientific">Streptomonospora alba</name>
    <dbReference type="NCBI Taxonomy" id="183763"/>
    <lineage>
        <taxon>Bacteria</taxon>
        <taxon>Bacillati</taxon>
        <taxon>Actinomycetota</taxon>
        <taxon>Actinomycetes</taxon>
        <taxon>Streptosporangiales</taxon>
        <taxon>Nocardiopsidaceae</taxon>
        <taxon>Streptomonospora</taxon>
    </lineage>
</organism>
<dbReference type="InterPro" id="IPR001919">
    <property type="entry name" value="CBD2"/>
</dbReference>
<dbReference type="PRINTS" id="PR00844">
    <property type="entry name" value="GLHYDRLASE48"/>
</dbReference>
<evidence type="ECO:0000256" key="5">
    <source>
        <dbReference type="ARBA" id="ARBA00023295"/>
    </source>
</evidence>
<evidence type="ECO:0000256" key="1">
    <source>
        <dbReference type="ARBA" id="ARBA00022729"/>
    </source>
</evidence>
<dbReference type="InterPro" id="IPR013783">
    <property type="entry name" value="Ig-like_fold"/>
</dbReference>
<dbReference type="GO" id="GO:0030245">
    <property type="term" value="P:cellulose catabolic process"/>
    <property type="evidence" value="ECO:0007669"/>
    <property type="project" value="UniProtKB-KW"/>
</dbReference>
<evidence type="ECO:0000256" key="2">
    <source>
        <dbReference type="ARBA" id="ARBA00022801"/>
    </source>
</evidence>
<evidence type="ECO:0000256" key="4">
    <source>
        <dbReference type="ARBA" id="ARBA00023277"/>
    </source>
</evidence>
<dbReference type="InterPro" id="IPR008928">
    <property type="entry name" value="6-hairpin_glycosidase_sf"/>
</dbReference>
<keyword evidence="3" id="KW-0136">Cellulose degradation</keyword>
<dbReference type="Gene3D" id="2.60.40.290">
    <property type="match status" value="1"/>
</dbReference>
<gene>
    <name evidence="11" type="ORF">LP52_22905</name>
</gene>
<dbReference type="Pfam" id="PF00553">
    <property type="entry name" value="CBM_2"/>
    <property type="match status" value="1"/>
</dbReference>
<evidence type="ECO:0000256" key="8">
    <source>
        <dbReference type="SAM" id="MobiDB-lite"/>
    </source>
</evidence>
<dbReference type="InterPro" id="IPR008965">
    <property type="entry name" value="CBM2/CBM3_carb-bd_dom_sf"/>
</dbReference>
<dbReference type="AlphaFoldDB" id="A0A0C2J5V8"/>
<evidence type="ECO:0000256" key="9">
    <source>
        <dbReference type="SAM" id="SignalP"/>
    </source>
</evidence>
<evidence type="ECO:0000256" key="6">
    <source>
        <dbReference type="ARBA" id="ARBA00023326"/>
    </source>
</evidence>
<comment type="caution">
    <text evidence="11">The sequence shown here is derived from an EMBL/GenBank/DDBJ whole genome shotgun (WGS) entry which is preliminary data.</text>
</comment>
<dbReference type="InterPro" id="IPR023309">
    <property type="entry name" value="Endo-1-4-beta-glucanase_dom2"/>
</dbReference>
<sequence>MGSGLLTRWPLARLLAGGAAAGLVAALAPAAPAAAATECSVDYEITNEWGSGFTAEVTVNNEGDPVSDWVLGWTFPDGQQVSNGWSGDFSQDGDQVTVTHPGWQPDLGSGESVTVGFQATADGANGEPQEFTLNGTVCGGGGGDPENTPPDVSLTSPEDGATFLAGEDIELAAEASDTDGSVEQVVFEADGAEIGTDGSAPYTATWSGAETGPYSVTATAVDDAGAETSSSPVAVEVIDEPEIVAAPSGVSVRQGGEATFDVSLSNAPDSAVDVNVARSEGSEDLSVSSGGELTFTADDWDTDQEVTVSSADNGGSLASAVFTASGQGYGSATVEVTEIDAATSDYEAAFLEQYEKIKDPASGYFREFDGGLVPYHSVETLIVEAPDHGHNTTSEAFSYFLWLEAEYGRVTGEWEPFNEAWTSLEEYIIPGAADQPTNGSYDPSSPATYIPEQDTPQGYPSPVDDSVEVGEDPLAEELSSTYGTDEVYGMHWLLDVDNTYGYGFCGDGTDDAPAYINTFQRGSQESVWETVPHPSCETMDHGGENGFLDLYTDDDSYAEQWRYTNAPDADARAVQVAYFADKWAEDQGNGGAVDDVVADATKMGDYLRYAMFDKYFKEVGDCVGAQECAAGQGKNSAHYLMSWYYAWGGAMESAEYPWAWRIGGSSAHQGYQNPMAAYALSQTSEMQPESPTGADDWGTSMERQLEFMEWLQSSEGGIAGGATNSWAGSYDQPPSDVQQSQFYGMYYDWQPVWHDPPSNNWFGFQVWGMERVAQLYHETGNERAEEILADWVPWAIENTRLNGDGDFAVPADMSWSGQPDTWDGSSTGNPDLHVEVDSHGQDVGVAAALAKTLLYYAAGSGDTDARTTGEDLLDHLIANEDDLGIAVEESRGDYDRFGDEVYVPEGFSGTMPNGDPVEPGSTFTSIRSFYRDDPQWDKVQNYLDDPDGEAPTFTYHRFWAQAEIATAFAAHDNLFG</sequence>
<evidence type="ECO:0000256" key="7">
    <source>
        <dbReference type="PIRSR" id="PIRSR600556-1"/>
    </source>
</evidence>
<evidence type="ECO:0000313" key="12">
    <source>
        <dbReference type="Proteomes" id="UP000031675"/>
    </source>
</evidence>
<dbReference type="PROSITE" id="PS51173">
    <property type="entry name" value="CBM2"/>
    <property type="match status" value="1"/>
</dbReference>
<dbReference type="Pfam" id="PF02011">
    <property type="entry name" value="Glyco_hydro_48"/>
    <property type="match status" value="1"/>
</dbReference>
<dbReference type="Gene3D" id="4.10.870.10">
    <property type="entry name" value="Endo-1,4-beta-glucanase f. Domain 3"/>
    <property type="match status" value="1"/>
</dbReference>
<dbReference type="SUPFAM" id="SSF48208">
    <property type="entry name" value="Six-hairpin glycosidases"/>
    <property type="match status" value="1"/>
</dbReference>
<dbReference type="InterPro" id="IPR000556">
    <property type="entry name" value="Glyco_hydro_48F"/>
</dbReference>
<dbReference type="STRING" id="183763.LP52_22905"/>
<dbReference type="Proteomes" id="UP000031675">
    <property type="component" value="Unassembled WGS sequence"/>
</dbReference>
<protein>
    <submittedName>
        <fullName evidence="11">Cellulose 1,4-beta-cellobiosidase</fullName>
    </submittedName>
</protein>
<keyword evidence="1 9" id="KW-0732">Signal</keyword>
<feature type="region of interest" description="Disordered" evidence="8">
    <location>
        <begin position="432"/>
        <end position="461"/>
    </location>
</feature>
<proteinExistence type="predicted"/>
<dbReference type="GO" id="GO:0008810">
    <property type="term" value="F:cellulase activity"/>
    <property type="evidence" value="ECO:0007669"/>
    <property type="project" value="InterPro"/>
</dbReference>
<evidence type="ECO:0000313" key="11">
    <source>
        <dbReference type="EMBL" id="KIH96786.1"/>
    </source>
</evidence>
<keyword evidence="6" id="KW-0624">Polysaccharide degradation</keyword>
<evidence type="ECO:0000259" key="10">
    <source>
        <dbReference type="PROSITE" id="PS51173"/>
    </source>
</evidence>
<feature type="compositionally biased region" description="Polar residues" evidence="8">
    <location>
        <begin position="435"/>
        <end position="447"/>
    </location>
</feature>
<feature type="active site" description="Nucleophile" evidence="7">
    <location>
        <position position="568"/>
    </location>
</feature>
<dbReference type="Gene3D" id="2.60.40.10">
    <property type="entry name" value="Immunoglobulins"/>
    <property type="match status" value="1"/>
</dbReference>
<evidence type="ECO:0000256" key="3">
    <source>
        <dbReference type="ARBA" id="ARBA00023001"/>
    </source>
</evidence>
<keyword evidence="5" id="KW-0326">Glycosidase</keyword>
<keyword evidence="4" id="KW-0119">Carbohydrate metabolism</keyword>
<feature type="chain" id="PRO_5002163029" evidence="9">
    <location>
        <begin position="36"/>
        <end position="976"/>
    </location>
</feature>
<dbReference type="EMBL" id="JROO01000048">
    <property type="protein sequence ID" value="KIH96786.1"/>
    <property type="molecule type" value="Genomic_DNA"/>
</dbReference>
<dbReference type="SUPFAM" id="SSF49384">
    <property type="entry name" value="Carbohydrate-binding domain"/>
    <property type="match status" value="1"/>
</dbReference>